<feature type="region of interest" description="Disordered" evidence="1">
    <location>
        <begin position="1"/>
        <end position="105"/>
    </location>
</feature>
<feature type="compositionally biased region" description="Basic and acidic residues" evidence="1">
    <location>
        <begin position="12"/>
        <end position="41"/>
    </location>
</feature>
<keyword evidence="4" id="KW-1185">Reference proteome</keyword>
<feature type="compositionally biased region" description="Polar residues" evidence="1">
    <location>
        <begin position="1"/>
        <end position="11"/>
    </location>
</feature>
<evidence type="ECO:0000313" key="3">
    <source>
        <dbReference type="EMBL" id="GIO26888.1"/>
    </source>
</evidence>
<sequence>MNQIMSTTNQYEKTKEDNATRRKRIKLESEPKRVPVIRESENTDSGSKEPAIPKAASRKDSKTEVSDAKERRRQKSLSAEEEMTDSLKQERRQQRKQQKEEKRKNKKPRLRIIPIWLRIVLIAGLSFIALCVGLMIGYGGLGDGDPTDALKWETWQHIVDLIYKEK</sequence>
<protein>
    <recommendedName>
        <fullName evidence="5">DNA-directed RNA polymerase subunit beta</fullName>
    </recommendedName>
</protein>
<keyword evidence="2" id="KW-0472">Membrane</keyword>
<evidence type="ECO:0000256" key="1">
    <source>
        <dbReference type="SAM" id="MobiDB-lite"/>
    </source>
</evidence>
<reference evidence="3" key="1">
    <citation type="submission" date="2021-03" db="EMBL/GenBank/DDBJ databases">
        <title>Antimicrobial resistance genes in bacteria isolated from Japanese honey, and their potential for conferring macrolide and lincosamide resistance in the American foulbrood pathogen Paenibacillus larvae.</title>
        <authorList>
            <person name="Okamoto M."/>
            <person name="Kumagai M."/>
            <person name="Kanamori H."/>
            <person name="Takamatsu D."/>
        </authorList>
    </citation>
    <scope>NUCLEOTIDE SEQUENCE</scope>
    <source>
        <strain evidence="3">J43TS3</strain>
    </source>
</reference>
<accession>A0A919X8P6</accession>
<dbReference type="InterPro" id="IPR024596">
    <property type="entry name" value="RNApol_su_b/EpuA"/>
</dbReference>
<feature type="compositionally biased region" description="Basic and acidic residues" evidence="1">
    <location>
        <begin position="57"/>
        <end position="70"/>
    </location>
</feature>
<feature type="compositionally biased region" description="Basic and acidic residues" evidence="1">
    <location>
        <begin position="85"/>
        <end position="103"/>
    </location>
</feature>
<gene>
    <name evidence="3" type="ORF">J43TS3_14990</name>
</gene>
<dbReference type="Pfam" id="PF11772">
    <property type="entry name" value="EpuA"/>
    <property type="match status" value="1"/>
</dbReference>
<dbReference type="Proteomes" id="UP000676917">
    <property type="component" value="Unassembled WGS sequence"/>
</dbReference>
<name>A0A919X8P6_9BACI</name>
<organism evidence="3 4">
    <name type="scientific">Ornithinibacillus bavariensis</name>
    <dbReference type="NCBI Taxonomy" id="545502"/>
    <lineage>
        <taxon>Bacteria</taxon>
        <taxon>Bacillati</taxon>
        <taxon>Bacillota</taxon>
        <taxon>Bacilli</taxon>
        <taxon>Bacillales</taxon>
        <taxon>Bacillaceae</taxon>
        <taxon>Ornithinibacillus</taxon>
    </lineage>
</organism>
<dbReference type="AlphaFoldDB" id="A0A919X8P6"/>
<keyword evidence="2" id="KW-1133">Transmembrane helix</keyword>
<comment type="caution">
    <text evidence="3">The sequence shown here is derived from an EMBL/GenBank/DDBJ whole genome shotgun (WGS) entry which is preliminary data.</text>
</comment>
<evidence type="ECO:0000313" key="4">
    <source>
        <dbReference type="Proteomes" id="UP000676917"/>
    </source>
</evidence>
<dbReference type="EMBL" id="BORP01000002">
    <property type="protein sequence ID" value="GIO26888.1"/>
    <property type="molecule type" value="Genomic_DNA"/>
</dbReference>
<evidence type="ECO:0000256" key="2">
    <source>
        <dbReference type="SAM" id="Phobius"/>
    </source>
</evidence>
<evidence type="ECO:0008006" key="5">
    <source>
        <dbReference type="Google" id="ProtNLM"/>
    </source>
</evidence>
<proteinExistence type="predicted"/>
<feature type="transmembrane region" description="Helical" evidence="2">
    <location>
        <begin position="115"/>
        <end position="138"/>
    </location>
</feature>
<keyword evidence="2" id="KW-0812">Transmembrane</keyword>